<keyword evidence="2" id="KW-1185">Reference proteome</keyword>
<dbReference type="SUPFAM" id="SSF50978">
    <property type="entry name" value="WD40 repeat-like"/>
    <property type="match status" value="1"/>
</dbReference>
<sequence length="535" mass="60113">MKYYEPIGVFRQPAMYNNINSNSLSYNKKSWLNHYNANDQHFKQNLRKVSEDYNDHYTTQKLKSDYWTTRQLTEENDTWNDIAISQSNNRLCIANTNQSNETKLSLFQLHDNNNSSSKISLNKLHNVTLPKNNPVTTLSFVEFHSRRHHDNDLLLTAHQNGYVHLITTSATDGSQIVSRFNHSKFMTFDNDLTVINGAMPIRQLESDLNSNNGFVSLINESLFIYDISMNKSPTYLNHFPSINKFALHKDTPLVALGQVNGISFLDVRDANKPAIYSVGNNNNNITAIEWIDDHTISLGKANAGTVQLFDIRMLQQPSTTSIPLWECHLDSNSSVRSLKYNSNNKTLSVLDDMGALTRWDLATRPGFNFNFNSTTQHCYLKNGLHSVTRNHNASNVLQCGDTLVKNGNLSGMTLWKDAVIAHGLNELSMHRIVDIEMSTSPTSSKTPVSPTYSTGTSMDSITIMDSPITFNENVTGVDSDATSLFDSYSEDDHADIATLRPEPLSPIKNGNDSSMNKLALKNLSCQTMVETTTIF</sequence>
<dbReference type="EMBL" id="CAEFZW010000004">
    <property type="protein sequence ID" value="CAB4254355.1"/>
    <property type="molecule type" value="Genomic_DNA"/>
</dbReference>
<dbReference type="Gene3D" id="2.130.10.10">
    <property type="entry name" value="YVTN repeat-like/Quinoprotein amine dehydrogenase"/>
    <property type="match status" value="1"/>
</dbReference>
<organism evidence="1 2">
    <name type="scientific">Maudiozyma barnettii</name>
    <dbReference type="NCBI Taxonomy" id="61262"/>
    <lineage>
        <taxon>Eukaryota</taxon>
        <taxon>Fungi</taxon>
        <taxon>Dikarya</taxon>
        <taxon>Ascomycota</taxon>
        <taxon>Saccharomycotina</taxon>
        <taxon>Saccharomycetes</taxon>
        <taxon>Saccharomycetales</taxon>
        <taxon>Saccharomycetaceae</taxon>
        <taxon>Maudiozyma</taxon>
    </lineage>
</organism>
<dbReference type="InterPro" id="IPR036322">
    <property type="entry name" value="WD40_repeat_dom_sf"/>
</dbReference>
<reference evidence="1 2" key="1">
    <citation type="submission" date="2020-05" db="EMBL/GenBank/DDBJ databases">
        <authorList>
            <person name="Casaregola S."/>
            <person name="Devillers H."/>
            <person name="Grondin C."/>
        </authorList>
    </citation>
    <scope>NUCLEOTIDE SEQUENCE [LARGE SCALE GENOMIC DNA]</scope>
    <source>
        <strain evidence="1 2">CLIB 1767</strain>
    </source>
</reference>
<evidence type="ECO:0000313" key="1">
    <source>
        <dbReference type="EMBL" id="CAB4254355.1"/>
    </source>
</evidence>
<name>A0A8H2VF32_9SACH</name>
<protein>
    <submittedName>
        <fullName evidence="1">Similar to Saccharomyces cerevisiae YER124C DSE1 Daughter cell-specific protein, may regulate cross-talk between the mating and filamentation pathways</fullName>
    </submittedName>
</protein>
<dbReference type="AlphaFoldDB" id="A0A8H2VF32"/>
<comment type="caution">
    <text evidence="1">The sequence shown here is derived from an EMBL/GenBank/DDBJ whole genome shotgun (WGS) entry which is preliminary data.</text>
</comment>
<dbReference type="OrthoDB" id="361494at2759"/>
<dbReference type="InterPro" id="IPR015943">
    <property type="entry name" value="WD40/YVTN_repeat-like_dom_sf"/>
</dbReference>
<evidence type="ECO:0000313" key="2">
    <source>
        <dbReference type="Proteomes" id="UP000644660"/>
    </source>
</evidence>
<gene>
    <name evidence="1" type="ORF">KABA2_04S04378</name>
</gene>
<dbReference type="GeneID" id="64857346"/>
<dbReference type="RefSeq" id="XP_041406199.1">
    <property type="nucleotide sequence ID" value="XM_041550265.1"/>
</dbReference>
<proteinExistence type="predicted"/>
<dbReference type="Proteomes" id="UP000644660">
    <property type="component" value="Unassembled WGS sequence"/>
</dbReference>
<accession>A0A8H2VF32</accession>